<dbReference type="OMA" id="MVISISP"/>
<name>A0A8S1TMK8_PAROT</name>
<dbReference type="AlphaFoldDB" id="A0A8S1TMK8"/>
<dbReference type="EMBL" id="CAJJDP010000026">
    <property type="protein sequence ID" value="CAD8152502.1"/>
    <property type="molecule type" value="Genomic_DNA"/>
</dbReference>
<organism evidence="2 3">
    <name type="scientific">Paramecium octaurelia</name>
    <dbReference type="NCBI Taxonomy" id="43137"/>
    <lineage>
        <taxon>Eukaryota</taxon>
        <taxon>Sar</taxon>
        <taxon>Alveolata</taxon>
        <taxon>Ciliophora</taxon>
        <taxon>Intramacronucleata</taxon>
        <taxon>Oligohymenophorea</taxon>
        <taxon>Peniculida</taxon>
        <taxon>Parameciidae</taxon>
        <taxon>Paramecium</taxon>
    </lineage>
</organism>
<dbReference type="SMART" id="SM00261">
    <property type="entry name" value="FU"/>
    <property type="match status" value="4"/>
</dbReference>
<dbReference type="Proteomes" id="UP000683925">
    <property type="component" value="Unassembled WGS sequence"/>
</dbReference>
<evidence type="ECO:0000313" key="2">
    <source>
        <dbReference type="EMBL" id="CAD8152502.1"/>
    </source>
</evidence>
<protein>
    <submittedName>
        <fullName evidence="2">Uncharacterized protein</fullName>
    </submittedName>
</protein>
<gene>
    <name evidence="2" type="ORF">POCTA_138.1.T0260299</name>
</gene>
<reference evidence="2" key="1">
    <citation type="submission" date="2021-01" db="EMBL/GenBank/DDBJ databases">
        <authorList>
            <consortium name="Genoscope - CEA"/>
            <person name="William W."/>
        </authorList>
    </citation>
    <scope>NUCLEOTIDE SEQUENCE</scope>
</reference>
<keyword evidence="1" id="KW-0732">Signal</keyword>
<proteinExistence type="predicted"/>
<dbReference type="PANTHER" id="PTHR15332">
    <property type="entry name" value="PROPROTEIN CONVERTASE SUBTILISIN_KEXIN TYPE 5-LIKE"/>
    <property type="match status" value="1"/>
</dbReference>
<sequence>MMLFIPFVLLIPSCICFRSFGGNFTKANTYFSCPEYHFYQPDLFPHTCVGYLPICQGVTEVTVKIFNFQEVLCHPRFQAFNLMPSTTNIYILRCISPYSTTYQYNQNGEVVYTCELTYNAYCILAQKYGSTIKCEYCFGYLTKTPCDYIQAGIMVISISPPVVKQCPLNCKRCDVTTLYCSECLDGYTKSDLSDTKCSYKCKTEDMICTYIPLTSTYVTNWCSVGYEMVFPNGIATCQFCVAYCILCANKICSLCDTGYQLISGKCFGDPNCAASVILYNSNNSPTGFNCLQCDFGYFQNGPLCQLCSSMPGLETCFLCNSGTECKTCQSGYYLNDQKICTPFDGCDGRCNTCLITDPFYCTTCDYLNLKRVTVNGKCLCAQAQNYAERFGSCVLCTEGFCKTCTLDFFECTSCDPARNRGLVGTTCPCLQGYYETYLDDMKCQKCHETCYNCDNPTKNDCTECDSLKNRYLFQGQCICKRGYVETLQGGALLCLGSYISLIEIACHPRCEKCSKPKDATPNQYCTLCIAGQNRMLTNTQSCDCMNTYGDLNGVQDICFQCYYTCGGCLNDQPTGCTMCLASSNRYLTSTKECVCKDNYFEDGVNNRDCKKNRMSLFLFQLQQQFCH</sequence>
<evidence type="ECO:0000256" key="1">
    <source>
        <dbReference type="SAM" id="SignalP"/>
    </source>
</evidence>
<dbReference type="PANTHER" id="PTHR15332:SF175">
    <property type="entry name" value="PROPROTEIN CONVERTASE SUBTILISIN_KEXIN TYPE 5-LIKE"/>
    <property type="match status" value="1"/>
</dbReference>
<dbReference type="OrthoDB" id="311164at2759"/>
<comment type="caution">
    <text evidence="2">The sequence shown here is derived from an EMBL/GenBank/DDBJ whole genome shotgun (WGS) entry which is preliminary data.</text>
</comment>
<feature type="chain" id="PRO_5035913682" evidence="1">
    <location>
        <begin position="17"/>
        <end position="627"/>
    </location>
</feature>
<feature type="signal peptide" evidence="1">
    <location>
        <begin position="1"/>
        <end position="16"/>
    </location>
</feature>
<dbReference type="InterPro" id="IPR006212">
    <property type="entry name" value="Furin_repeat"/>
</dbReference>
<keyword evidence="3" id="KW-1185">Reference proteome</keyword>
<accession>A0A8S1TMK8</accession>
<evidence type="ECO:0000313" key="3">
    <source>
        <dbReference type="Proteomes" id="UP000683925"/>
    </source>
</evidence>